<accession>A0A2T6ZT49</accession>
<feature type="region of interest" description="Disordered" evidence="1">
    <location>
        <begin position="540"/>
        <end position="606"/>
    </location>
</feature>
<evidence type="ECO:0000313" key="4">
    <source>
        <dbReference type="Proteomes" id="UP000244722"/>
    </source>
</evidence>
<dbReference type="AlphaFoldDB" id="A0A2T6ZT49"/>
<evidence type="ECO:0000313" key="3">
    <source>
        <dbReference type="EMBL" id="PUU78661.1"/>
    </source>
</evidence>
<proteinExistence type="predicted"/>
<reference evidence="3 4" key="1">
    <citation type="submission" date="2017-04" db="EMBL/GenBank/DDBJ databases">
        <title>Draft genome sequence of Tuber borchii Vittad., a whitish edible truffle.</title>
        <authorList>
            <consortium name="DOE Joint Genome Institute"/>
            <person name="Murat C."/>
            <person name="Kuo A."/>
            <person name="Barry K.W."/>
            <person name="Clum A."/>
            <person name="Dockter R.B."/>
            <person name="Fauchery L."/>
            <person name="Iotti M."/>
            <person name="Kohler A."/>
            <person name="Labutti K."/>
            <person name="Lindquist E.A."/>
            <person name="Lipzen A."/>
            <person name="Ohm R.A."/>
            <person name="Wang M."/>
            <person name="Grigoriev I.V."/>
            <person name="Zambonelli A."/>
            <person name="Martin F.M."/>
        </authorList>
    </citation>
    <scope>NUCLEOTIDE SEQUENCE [LARGE SCALE GENOMIC DNA]</scope>
    <source>
        <strain evidence="3 4">Tbo3840</strain>
    </source>
</reference>
<feature type="compositionally biased region" description="Polar residues" evidence="1">
    <location>
        <begin position="540"/>
        <end position="553"/>
    </location>
</feature>
<gene>
    <name evidence="3" type="ORF">B9Z19DRAFT_52584</name>
</gene>
<feature type="compositionally biased region" description="Low complexity" evidence="1">
    <location>
        <begin position="81"/>
        <end position="94"/>
    </location>
</feature>
<feature type="region of interest" description="Disordered" evidence="1">
    <location>
        <begin position="81"/>
        <end position="101"/>
    </location>
</feature>
<dbReference type="Proteomes" id="UP000244722">
    <property type="component" value="Unassembled WGS sequence"/>
</dbReference>
<sequence>MNPLPTYTVADHIYSAYFRKSSGSIATAEVHGTPATITSPRHQAPSVILPSVLPSGVPSLELDDARASPTPDGIVTTVVASPTQQTSQSLQQSPDPGAVAKREKAGVPPLAIAGMAVGGVIALCIALVAAFMALKRRRRIGRVRQSSIASADREPSQSPVLTTEEKECNLPSGLGVPSDADGSSKKSIKHITWKDQVCPEEPFTTHHSLWSRSSSGTSQDGGEYREPFKVGATDGLPNAHLTYRSFSSPILGGHVPTSGGYGSMISPLPRCIFPEHVHSLRGDPIFPHSHCLSLEQQQRQQGQTVLCTSVYSFLPGGGRRSLSDSFTTPGLCAPTPARRSSIRQSGYVQAYSPSLFHPTQIGELSKKSEYYNGQEPGESGNHVNNCFSTFVVTSGHSASISSVSSTGSSILNYTVGNTPQKLFRGKTAAIAAGVVVDVDDSSPPSSLESPPAGGLTSPHSRRGGEVPFARSLFQGTAAPSDGEDVGSGGSDHDGAAPGNIGLALSPSLSGNLFDDTTLSDKGSAGDVFLDRPSLDSVVSGQDITSSRHFSCSMPTRPRVLSLKSPPSLRENPEGSPDEVFFSTTSSSPISPSNGYPPTPNPASELEFGPLGVLPVKSSRRMLSGVESTYSPTLSMVNYYSSIARNPADTRLSSVNLFSPFTFPSPPGPTAFTFSPVCSPVSRFDRVSIEMGSIRESLVMDYSPKTRPISVGLESITTVGEGSLDLQGGLGIMDGRCRKRRRYSSRFFTNGEGVLIDDGGVEEDCLDGGVSLSEERGERAESVD</sequence>
<organism evidence="3 4">
    <name type="scientific">Tuber borchii</name>
    <name type="common">White truffle</name>
    <dbReference type="NCBI Taxonomy" id="42251"/>
    <lineage>
        <taxon>Eukaryota</taxon>
        <taxon>Fungi</taxon>
        <taxon>Dikarya</taxon>
        <taxon>Ascomycota</taxon>
        <taxon>Pezizomycotina</taxon>
        <taxon>Pezizomycetes</taxon>
        <taxon>Pezizales</taxon>
        <taxon>Tuberaceae</taxon>
        <taxon>Tuber</taxon>
    </lineage>
</organism>
<feature type="compositionally biased region" description="Low complexity" evidence="1">
    <location>
        <begin position="582"/>
        <end position="592"/>
    </location>
</feature>
<protein>
    <submittedName>
        <fullName evidence="3">Uncharacterized protein</fullName>
    </submittedName>
</protein>
<feature type="compositionally biased region" description="Low complexity" evidence="1">
    <location>
        <begin position="438"/>
        <end position="454"/>
    </location>
</feature>
<feature type="region of interest" description="Disordered" evidence="1">
    <location>
        <begin position="142"/>
        <end position="186"/>
    </location>
</feature>
<keyword evidence="2" id="KW-0472">Membrane</keyword>
<comment type="caution">
    <text evidence="3">The sequence shown here is derived from an EMBL/GenBank/DDBJ whole genome shotgun (WGS) entry which is preliminary data.</text>
</comment>
<name>A0A2T6ZT49_TUBBO</name>
<feature type="transmembrane region" description="Helical" evidence="2">
    <location>
        <begin position="110"/>
        <end position="134"/>
    </location>
</feature>
<evidence type="ECO:0000256" key="1">
    <source>
        <dbReference type="SAM" id="MobiDB-lite"/>
    </source>
</evidence>
<keyword evidence="4" id="KW-1185">Reference proteome</keyword>
<keyword evidence="2" id="KW-1133">Transmembrane helix</keyword>
<dbReference type="OrthoDB" id="5334198at2759"/>
<dbReference type="EMBL" id="NESQ01000110">
    <property type="protein sequence ID" value="PUU78661.1"/>
    <property type="molecule type" value="Genomic_DNA"/>
</dbReference>
<keyword evidence="2" id="KW-0812">Transmembrane</keyword>
<evidence type="ECO:0000256" key="2">
    <source>
        <dbReference type="SAM" id="Phobius"/>
    </source>
</evidence>
<feature type="region of interest" description="Disordered" evidence="1">
    <location>
        <begin position="438"/>
        <end position="502"/>
    </location>
</feature>